<feature type="domain" description="NADPH-dependent FMN reductase-like" evidence="1">
    <location>
        <begin position="8"/>
        <end position="143"/>
    </location>
</feature>
<evidence type="ECO:0000259" key="1">
    <source>
        <dbReference type="Pfam" id="PF03358"/>
    </source>
</evidence>
<sequence>MENNKPINILAIAGSLTSTSSNLNILKAIAKIAPPNVVIVIFQGLDKLPHFNPEIKDPIPTVTRFKQMVKDADGVIFSTPEYAFGVPGVLKNALDWLVFTGELNEKPVAAISASPLYSGGDKALASLLLTLSALGTNMGANSSLSIADIKNKMSGSGEITDNETTPALRAVLTDLITRIVLGSPLI</sequence>
<dbReference type="Pfam" id="PF03358">
    <property type="entry name" value="FMN_red"/>
    <property type="match status" value="1"/>
</dbReference>
<dbReference type="GO" id="GO:0005829">
    <property type="term" value="C:cytosol"/>
    <property type="evidence" value="ECO:0007669"/>
    <property type="project" value="TreeGrafter"/>
</dbReference>
<reference evidence="2 3" key="1">
    <citation type="submission" date="2015-12" db="EMBL/GenBank/DDBJ databases">
        <title>Genome sequence of Mucilaginibacter gotjawali.</title>
        <authorList>
            <person name="Lee J.S."/>
            <person name="Lee K.C."/>
            <person name="Kim K.K."/>
            <person name="Lee B.W."/>
        </authorList>
    </citation>
    <scope>NUCLEOTIDE SEQUENCE [LARGE SCALE GENOMIC DNA]</scope>
    <source>
        <strain evidence="2 3">SA3-7</strain>
    </source>
</reference>
<accession>A0A110AZI4</accession>
<dbReference type="EMBL" id="AP017313">
    <property type="protein sequence ID" value="BAU51910.1"/>
    <property type="molecule type" value="Genomic_DNA"/>
</dbReference>
<dbReference type="PANTHER" id="PTHR30543:SF21">
    <property type="entry name" value="NAD(P)H-DEPENDENT FMN REDUCTASE LOT6"/>
    <property type="match status" value="1"/>
</dbReference>
<dbReference type="AlphaFoldDB" id="A0A110AZI4"/>
<organism evidence="2 3">
    <name type="scientific">Mucilaginibacter gotjawali</name>
    <dbReference type="NCBI Taxonomy" id="1550579"/>
    <lineage>
        <taxon>Bacteria</taxon>
        <taxon>Pseudomonadati</taxon>
        <taxon>Bacteroidota</taxon>
        <taxon>Sphingobacteriia</taxon>
        <taxon>Sphingobacteriales</taxon>
        <taxon>Sphingobacteriaceae</taxon>
        <taxon>Mucilaginibacter</taxon>
    </lineage>
</organism>
<dbReference type="PANTHER" id="PTHR30543">
    <property type="entry name" value="CHROMATE REDUCTASE"/>
    <property type="match status" value="1"/>
</dbReference>
<keyword evidence="2" id="KW-0560">Oxidoreductase</keyword>
<name>A0A110AZI4_9SPHI</name>
<evidence type="ECO:0000313" key="3">
    <source>
        <dbReference type="Proteomes" id="UP000218263"/>
    </source>
</evidence>
<keyword evidence="3" id="KW-1185">Reference proteome</keyword>
<dbReference type="Proteomes" id="UP000218263">
    <property type="component" value="Chromosome"/>
</dbReference>
<dbReference type="EC" id="1.7.1.6" evidence="2"/>
<dbReference type="Gene3D" id="3.40.50.360">
    <property type="match status" value="1"/>
</dbReference>
<dbReference type="GO" id="GO:0010181">
    <property type="term" value="F:FMN binding"/>
    <property type="evidence" value="ECO:0007669"/>
    <property type="project" value="TreeGrafter"/>
</dbReference>
<protein>
    <submittedName>
        <fullName evidence="2">NADPH azoreductase</fullName>
        <ecNumber evidence="2">1.7.1.6</ecNumber>
    </submittedName>
</protein>
<dbReference type="InterPro" id="IPR050712">
    <property type="entry name" value="NAD(P)H-dep_reductase"/>
</dbReference>
<gene>
    <name evidence="2" type="primary">azr_1</name>
    <name evidence="2" type="ORF">MgSA37_00059</name>
</gene>
<dbReference type="RefSeq" id="WP_197706061.1">
    <property type="nucleotide sequence ID" value="NZ_AP017313.1"/>
</dbReference>
<dbReference type="SUPFAM" id="SSF52218">
    <property type="entry name" value="Flavoproteins"/>
    <property type="match status" value="1"/>
</dbReference>
<proteinExistence type="predicted"/>
<dbReference type="InterPro" id="IPR029039">
    <property type="entry name" value="Flavoprotein-like_sf"/>
</dbReference>
<evidence type="ECO:0000313" key="2">
    <source>
        <dbReference type="EMBL" id="BAU51910.1"/>
    </source>
</evidence>
<dbReference type="InterPro" id="IPR005025">
    <property type="entry name" value="FMN_Rdtase-like_dom"/>
</dbReference>
<dbReference type="KEGG" id="mgot:MgSA37_00059"/>
<dbReference type="GO" id="GO:0050446">
    <property type="term" value="F:azobenzene reductase (NADP+) activity"/>
    <property type="evidence" value="ECO:0007669"/>
    <property type="project" value="UniProtKB-EC"/>
</dbReference>